<keyword evidence="10" id="KW-0663">Pyridoxal phosphate</keyword>
<dbReference type="GO" id="GO:0052655">
    <property type="term" value="F:L-valine-2-oxoglutarate transaminase activity"/>
    <property type="evidence" value="ECO:0007669"/>
    <property type="project" value="RHEA"/>
</dbReference>
<evidence type="ECO:0000256" key="9">
    <source>
        <dbReference type="ARBA" id="ARBA00022833"/>
    </source>
</evidence>
<dbReference type="SUPFAM" id="SSF56752">
    <property type="entry name" value="D-aminoacid aminotransferase-like PLP-dependent enzymes"/>
    <property type="match status" value="1"/>
</dbReference>
<dbReference type="Gene3D" id="3.30.40.10">
    <property type="entry name" value="Zinc/RING finger domain, C3HC4 (zinc finger)"/>
    <property type="match status" value="2"/>
</dbReference>
<dbReference type="InterPro" id="IPR033939">
    <property type="entry name" value="BCAT_family"/>
</dbReference>
<evidence type="ECO:0000256" key="12">
    <source>
        <dbReference type="SAM" id="MobiDB-lite"/>
    </source>
</evidence>
<evidence type="ECO:0000313" key="14">
    <source>
        <dbReference type="EMBL" id="JAT62483.1"/>
    </source>
</evidence>
<evidence type="ECO:0000256" key="10">
    <source>
        <dbReference type="ARBA" id="ARBA00022898"/>
    </source>
</evidence>
<evidence type="ECO:0000256" key="4">
    <source>
        <dbReference type="ARBA" id="ARBA00022576"/>
    </source>
</evidence>
<dbReference type="InterPro" id="IPR058939">
    <property type="entry name" value="Mtase_EDM2"/>
</dbReference>
<comment type="similarity">
    <text evidence="3">Belongs to the class-IV pyridoxal-phosphate-dependent aminotransferase family.</text>
</comment>
<dbReference type="GO" id="GO:0052654">
    <property type="term" value="F:L-leucine-2-oxoglutarate transaminase activity"/>
    <property type="evidence" value="ECO:0007669"/>
    <property type="project" value="RHEA"/>
</dbReference>
<dbReference type="Pfam" id="PF26055">
    <property type="entry name" value="Mtase_EDM2"/>
    <property type="match status" value="1"/>
</dbReference>
<dbReference type="InterPro" id="IPR018300">
    <property type="entry name" value="Aminotrans_IV_CS"/>
</dbReference>
<evidence type="ECO:0000256" key="1">
    <source>
        <dbReference type="ARBA" id="ARBA00001933"/>
    </source>
</evidence>
<evidence type="ECO:0000256" key="5">
    <source>
        <dbReference type="ARBA" id="ARBA00022679"/>
    </source>
</evidence>
<evidence type="ECO:0000256" key="6">
    <source>
        <dbReference type="ARBA" id="ARBA00022723"/>
    </source>
</evidence>
<feature type="compositionally biased region" description="Acidic residues" evidence="12">
    <location>
        <begin position="255"/>
        <end position="271"/>
    </location>
</feature>
<dbReference type="GO" id="GO:0008652">
    <property type="term" value="P:amino acid biosynthetic process"/>
    <property type="evidence" value="ECO:0007669"/>
    <property type="project" value="UniProtKB-KW"/>
</dbReference>
<keyword evidence="11" id="KW-0539">Nucleus</keyword>
<keyword evidence="8" id="KW-0863">Zinc-finger</keyword>
<proteinExistence type="inferred from homology"/>
<feature type="domain" description="Zinc finger PHD-type" evidence="13">
    <location>
        <begin position="280"/>
        <end position="335"/>
    </location>
</feature>
<keyword evidence="6" id="KW-0479">Metal-binding</keyword>
<evidence type="ECO:0000256" key="3">
    <source>
        <dbReference type="ARBA" id="ARBA00009320"/>
    </source>
</evidence>
<sequence length="1123" mass="126078">FPPLSCVSAPQLTKSLVSPLTSTNPTATLIRKRRRAGVSRLPPSLYFLSSTSSAERRMAFSDDEEDEVIPEAVTEYHFVNEQDEPVCFSHLPVLWKDGEGLDADQNPVFLHGKSDDGLQKIYKQVVAWRLEIGGDGPEVSVLDKDKRWLRLLKPRKAYEDTIKGILVTLECLVYLRKNPESSDKSLWEHLRKVFSQFEVRPSENDLLDHVSFIQAMLKRDEALSKSELLPKLLNDLPKKRASNKNDQKTQKSDFINDDDEEADNNDGDESEDDVECFDTVCAICDNGGELLCCEGECVRSFHATKDAGVDSDCKTLGYTRTQVHAIQNFLCPNCLHKKHQCFACGKLGNSNKETGTAEVFRCISASCGHFYHPRCVSKLLYPENEAEAAALEKRIPDGESFLCPLHKCMVCAQFENKEVKELQFAMCRRCPKSYHRKCLPRKISFEELKEEGIVQRAWDGLIPNRILIYCLKHKIDETIGTPIRNHITFCGTPENQIAHPPVVKRKAEVLSGEKISKKVSRMIETVTSTVDASNKTLFGLALGSVRKEKYFYMSTKISKDSTKKGSVTEERKMSMRDVRRSCSAPSNTLVPLKPVSRCIRSSAVATVVPSSKKMSNPFPVDCETKKRIMLLVKKSSSSSLTVEDLLEKRHIPTTYLHRSRHIDKTITRGKVEGSIQAIRAALRKLENGCSIEDAKAVCGADILNQIFKWKNKLRVYLAPFLHGMRYTSYGRHFTKVNKLEEIVGTLHWYVRNGDMNDFNFEKRDWMSVQAKELRAGSQLIMGLNPPFGVKAALANKFIDKALEFHPKLLILIVPKETERLDKKPAAYDLIWEDEQMLAGKGLCEGLKAYRKEDGSILLFRPEENAHRMRMGAERMCMPSPSVEQFVDAVKLTVLANKRWVPPTGKGSLYIRPLLMGSGALLRLAPAPEYTFLIYVSPVGNYFKEGLSPINLVVENEFHRAAPGGTGGVKTIGNYAPVLKAQTAARAKGYSDVLYLDSIHKKYLEEVSSCNVFLVKNKVISTPAIEGTILPGITRKSIIDVARNQGYEVEERFVSVDELLDADEVFCTGTAVVVSPVGSITYLGKRVQYKNNGIGIVSQQLYSTLTSLQMGLTEDKLGWTLKLN</sequence>
<organism evidence="14">
    <name type="scientific">Anthurium amnicola</name>
    <dbReference type="NCBI Taxonomy" id="1678845"/>
    <lineage>
        <taxon>Eukaryota</taxon>
        <taxon>Viridiplantae</taxon>
        <taxon>Streptophyta</taxon>
        <taxon>Embryophyta</taxon>
        <taxon>Tracheophyta</taxon>
        <taxon>Spermatophyta</taxon>
        <taxon>Magnoliopsida</taxon>
        <taxon>Liliopsida</taxon>
        <taxon>Araceae</taxon>
        <taxon>Pothoideae</taxon>
        <taxon>Potheae</taxon>
        <taxon>Anthurium</taxon>
    </lineage>
</organism>
<dbReference type="NCBIfam" id="TIGR01123">
    <property type="entry name" value="ilvE_II"/>
    <property type="match status" value="1"/>
</dbReference>
<feature type="compositionally biased region" description="Basic and acidic residues" evidence="12">
    <location>
        <begin position="563"/>
        <end position="580"/>
    </location>
</feature>
<dbReference type="Pfam" id="PF12047">
    <property type="entry name" value="DNMT1-RFD"/>
    <property type="match status" value="1"/>
</dbReference>
<feature type="non-terminal residue" evidence="14">
    <location>
        <position position="1"/>
    </location>
</feature>
<dbReference type="PANTHER" id="PTHR46235">
    <property type="entry name" value="PHD FINGER-CONTAINING PROTEIN DDB_G0268158"/>
    <property type="match status" value="1"/>
</dbReference>
<dbReference type="GO" id="GO:0005634">
    <property type="term" value="C:nucleus"/>
    <property type="evidence" value="ECO:0007669"/>
    <property type="project" value="UniProtKB-SubCell"/>
</dbReference>
<comment type="subcellular location">
    <subcellularLocation>
        <location evidence="2">Nucleus</location>
    </subcellularLocation>
</comment>
<evidence type="ECO:0000256" key="7">
    <source>
        <dbReference type="ARBA" id="ARBA00022737"/>
    </source>
</evidence>
<dbReference type="SMART" id="SM00249">
    <property type="entry name" value="PHD"/>
    <property type="match status" value="3"/>
</dbReference>
<keyword evidence="7" id="KW-0677">Repeat</keyword>
<evidence type="ECO:0000256" key="2">
    <source>
        <dbReference type="ARBA" id="ARBA00004123"/>
    </source>
</evidence>
<keyword evidence="5 14" id="KW-0808">Transferase</keyword>
<feature type="region of interest" description="Disordered" evidence="12">
    <location>
        <begin position="239"/>
        <end position="271"/>
    </location>
</feature>
<dbReference type="FunFam" id="3.20.10.10:FF:000003">
    <property type="entry name" value="Branched-chain-amino-acid aminotransferase"/>
    <property type="match status" value="1"/>
</dbReference>
<dbReference type="InterPro" id="IPR036038">
    <property type="entry name" value="Aminotransferase-like"/>
</dbReference>
<dbReference type="InterPro" id="IPR055197">
    <property type="entry name" value="PHDvar_NSD"/>
</dbReference>
<dbReference type="InterPro" id="IPR055198">
    <property type="entry name" value="NSD_PHD"/>
</dbReference>
<dbReference type="GO" id="GO:0052656">
    <property type="term" value="F:L-isoleucine-2-oxoglutarate transaminase activity"/>
    <property type="evidence" value="ECO:0007669"/>
    <property type="project" value="RHEA"/>
</dbReference>
<dbReference type="InterPro" id="IPR013083">
    <property type="entry name" value="Znf_RING/FYVE/PHD"/>
</dbReference>
<gene>
    <name evidence="14" type="primary">BCAT5_1</name>
    <name evidence="14" type="ORF">g.83977</name>
</gene>
<dbReference type="Pfam" id="PF23004">
    <property type="entry name" value="PHDvar_NSD"/>
    <property type="match status" value="1"/>
</dbReference>
<dbReference type="GO" id="GO:0008270">
    <property type="term" value="F:zinc ion binding"/>
    <property type="evidence" value="ECO:0007669"/>
    <property type="project" value="UniProtKB-KW"/>
</dbReference>
<dbReference type="InterPro" id="IPR043132">
    <property type="entry name" value="BCAT-like_C"/>
</dbReference>
<dbReference type="CDD" id="cd01557">
    <property type="entry name" value="BCAT_beta_family"/>
    <property type="match status" value="1"/>
</dbReference>
<name>A0A1D1Z6D6_9ARAE</name>
<dbReference type="NCBIfam" id="NF009897">
    <property type="entry name" value="PRK13357.1"/>
    <property type="match status" value="1"/>
</dbReference>
<dbReference type="GO" id="GO:0006338">
    <property type="term" value="P:chromatin remodeling"/>
    <property type="evidence" value="ECO:0007669"/>
    <property type="project" value="UniProtKB-ARBA"/>
</dbReference>
<dbReference type="AlphaFoldDB" id="A0A1D1Z6D6"/>
<dbReference type="Pfam" id="PF22908">
    <property type="entry name" value="PHD_NSD"/>
    <property type="match status" value="1"/>
</dbReference>
<dbReference type="InterPro" id="IPR005786">
    <property type="entry name" value="B_amino_transII"/>
</dbReference>
<accession>A0A1D1Z6D6</accession>
<dbReference type="Gene3D" id="3.30.470.10">
    <property type="match status" value="1"/>
</dbReference>
<comment type="cofactor">
    <cofactor evidence="1">
        <name>pyridoxal 5'-phosphate</name>
        <dbReference type="ChEBI" id="CHEBI:597326"/>
    </cofactor>
</comment>
<dbReference type="EMBL" id="GDJX01005453">
    <property type="protein sequence ID" value="JAT62483.1"/>
    <property type="molecule type" value="Transcribed_RNA"/>
</dbReference>
<evidence type="ECO:0000259" key="13">
    <source>
        <dbReference type="SMART" id="SM00249"/>
    </source>
</evidence>
<evidence type="ECO:0000256" key="11">
    <source>
        <dbReference type="ARBA" id="ARBA00023242"/>
    </source>
</evidence>
<feature type="domain" description="Zinc finger PHD-type" evidence="13">
    <location>
        <begin position="408"/>
        <end position="474"/>
    </location>
</feature>
<feature type="domain" description="Zinc finger PHD-type" evidence="13">
    <location>
        <begin position="340"/>
        <end position="407"/>
    </location>
</feature>
<protein>
    <submittedName>
        <fullName evidence="14">Branched-chain-amino-acid aminotransferase 5, chloroplastic</fullName>
    </submittedName>
</protein>
<dbReference type="CDD" id="cd15565">
    <property type="entry name" value="PHD2_NSD"/>
    <property type="match status" value="1"/>
</dbReference>
<feature type="region of interest" description="Disordered" evidence="12">
    <location>
        <begin position="563"/>
        <end position="582"/>
    </location>
</feature>
<dbReference type="Gene3D" id="3.20.10.10">
    <property type="entry name" value="D-amino Acid Aminotransferase, subunit A, domain 2"/>
    <property type="match status" value="1"/>
</dbReference>
<dbReference type="GO" id="GO:0009082">
    <property type="term" value="P:branched-chain amino acid biosynthetic process"/>
    <property type="evidence" value="ECO:0007669"/>
    <property type="project" value="UniProtKB-KW"/>
</dbReference>
<evidence type="ECO:0000256" key="8">
    <source>
        <dbReference type="ARBA" id="ARBA00022771"/>
    </source>
</evidence>
<dbReference type="PANTHER" id="PTHR46235:SF3">
    <property type="entry name" value="PHD FINGER-CONTAINING PROTEIN DDB_G0268158"/>
    <property type="match status" value="1"/>
</dbReference>
<keyword evidence="9" id="KW-0862">Zinc</keyword>
<dbReference type="InterPro" id="IPR043131">
    <property type="entry name" value="BCAT-like_N"/>
</dbReference>
<dbReference type="InterPro" id="IPR022702">
    <property type="entry name" value="Cytosine_MeTrfase1_RFD"/>
</dbReference>
<keyword evidence="4 14" id="KW-0032">Aminotransferase</keyword>
<reference evidence="14" key="1">
    <citation type="submission" date="2015-07" db="EMBL/GenBank/DDBJ databases">
        <title>Transcriptome Assembly of Anthurium amnicola.</title>
        <authorList>
            <person name="Suzuki J."/>
        </authorList>
    </citation>
    <scope>NUCLEOTIDE SEQUENCE</scope>
</reference>
<dbReference type="PROSITE" id="PS00770">
    <property type="entry name" value="AA_TRANSFER_CLASS_4"/>
    <property type="match status" value="1"/>
</dbReference>
<dbReference type="InterPro" id="IPR001965">
    <property type="entry name" value="Znf_PHD"/>
</dbReference>